<comment type="caution">
    <text evidence="4">The sequence shown here is derived from an EMBL/GenBank/DDBJ whole genome shotgun (WGS) entry which is preliminary data.</text>
</comment>
<dbReference type="CDD" id="cd03349">
    <property type="entry name" value="LbH_XAT"/>
    <property type="match status" value="1"/>
</dbReference>
<dbReference type="EMBL" id="AEQR01000010">
    <property type="protein sequence ID" value="EFV99930.1"/>
    <property type="molecule type" value="Genomic_DNA"/>
</dbReference>
<accession>E7S939</accession>
<keyword evidence="3" id="KW-0677">Repeat</keyword>
<dbReference type="PROSITE" id="PS00101">
    <property type="entry name" value="HEXAPEP_TRANSFERASES"/>
    <property type="match status" value="1"/>
</dbReference>
<protein>
    <submittedName>
        <fullName evidence="4">Bacterial transferase hexapeptide repeat protein</fullName>
        <ecNumber evidence="4">2.3.1.28</ecNumber>
    </submittedName>
</protein>
<dbReference type="InterPro" id="IPR001451">
    <property type="entry name" value="Hexapep"/>
</dbReference>
<proteinExistence type="inferred from homology"/>
<name>E7S939_9STRE</name>
<keyword evidence="4" id="KW-0012">Acyltransferase</keyword>
<dbReference type="eggNOG" id="COG0110">
    <property type="taxonomic scope" value="Bacteria"/>
</dbReference>
<dbReference type="Pfam" id="PF00132">
    <property type="entry name" value="Hexapep"/>
    <property type="match status" value="1"/>
</dbReference>
<dbReference type="GO" id="GO:0008811">
    <property type="term" value="F:chloramphenicol O-acetyltransferase activity"/>
    <property type="evidence" value="ECO:0007669"/>
    <property type="project" value="UniProtKB-EC"/>
</dbReference>
<evidence type="ECO:0000256" key="2">
    <source>
        <dbReference type="ARBA" id="ARBA00022679"/>
    </source>
</evidence>
<organism evidence="4 5">
    <name type="scientific">Streptococcus australis ATCC 700641</name>
    <dbReference type="NCBI Taxonomy" id="888833"/>
    <lineage>
        <taxon>Bacteria</taxon>
        <taxon>Bacillati</taxon>
        <taxon>Bacillota</taxon>
        <taxon>Bacilli</taxon>
        <taxon>Lactobacillales</taxon>
        <taxon>Streptococcaceae</taxon>
        <taxon>Streptococcus</taxon>
    </lineage>
</organism>
<dbReference type="InterPro" id="IPR051159">
    <property type="entry name" value="Hexapeptide_acetyltransf"/>
</dbReference>
<dbReference type="InterPro" id="IPR011004">
    <property type="entry name" value="Trimer_LpxA-like_sf"/>
</dbReference>
<evidence type="ECO:0000256" key="1">
    <source>
        <dbReference type="ARBA" id="ARBA00007274"/>
    </source>
</evidence>
<sequence>MVAVVGRYCVFSHKNKQYSRYFRLSPDGQIQDIGGEGHDNERYWDVENHQIRLFSKDKQLTATLACCYEEEGYSYWEGMHQQTIPLELRLYDLRSDLFDFKTKFTSRHLIDYGALTVGPHTYGIPLLVDFDHGGKVIIGDYCSIGQNVYFVTANHALDLVTTYPFKSLEKFYTDQSLPISDDHVLSKPILVGNDVWIGNNVQIMAGVTIGDGAVIAAGSIVTKDVAPYAIVGGNPAKLIRYRIEDEEQRLAMQKISWWDWPEQVVAERLESMMSKDLSAFIAEYLPK</sequence>
<dbReference type="SUPFAM" id="SSF51161">
    <property type="entry name" value="Trimeric LpxA-like enzymes"/>
    <property type="match status" value="1"/>
</dbReference>
<dbReference type="PANTHER" id="PTHR23416">
    <property type="entry name" value="SIALIC ACID SYNTHASE-RELATED"/>
    <property type="match status" value="1"/>
</dbReference>
<gene>
    <name evidence="4" type="primary">catB</name>
    <name evidence="4" type="ORF">HMPREF9421_0575</name>
</gene>
<keyword evidence="2 4" id="KW-0808">Transferase</keyword>
<dbReference type="GeneID" id="93922609"/>
<keyword evidence="5" id="KW-1185">Reference proteome</keyword>
<evidence type="ECO:0000256" key="3">
    <source>
        <dbReference type="ARBA" id="ARBA00022737"/>
    </source>
</evidence>
<dbReference type="Proteomes" id="UP000002814">
    <property type="component" value="Unassembled WGS sequence"/>
</dbReference>
<evidence type="ECO:0000313" key="5">
    <source>
        <dbReference type="Proteomes" id="UP000002814"/>
    </source>
</evidence>
<dbReference type="HOGENOM" id="CLU_962825_0_0_9"/>
<dbReference type="RefSeq" id="WP_006595490.1">
    <property type="nucleotide sequence ID" value="NZ_AFUD01000018.1"/>
</dbReference>
<dbReference type="Gene3D" id="2.160.10.10">
    <property type="entry name" value="Hexapeptide repeat proteins"/>
    <property type="match status" value="1"/>
</dbReference>
<evidence type="ECO:0000313" key="4">
    <source>
        <dbReference type="EMBL" id="EFV99930.1"/>
    </source>
</evidence>
<dbReference type="EC" id="2.3.1.28" evidence="4"/>
<dbReference type="PANTHER" id="PTHR23416:SF23">
    <property type="entry name" value="ACETYLTRANSFERASE C18B11.09C-RELATED"/>
    <property type="match status" value="1"/>
</dbReference>
<reference evidence="4 5" key="1">
    <citation type="submission" date="2010-12" db="EMBL/GenBank/DDBJ databases">
        <authorList>
            <person name="Muzny D."/>
            <person name="Qin X."/>
            <person name="Deng J."/>
            <person name="Jiang H."/>
            <person name="Liu Y."/>
            <person name="Qu J."/>
            <person name="Song X.-Z."/>
            <person name="Zhang L."/>
            <person name="Thornton R."/>
            <person name="Coyle M."/>
            <person name="Francisco L."/>
            <person name="Jackson L."/>
            <person name="Javaid M."/>
            <person name="Korchina V."/>
            <person name="Kovar C."/>
            <person name="Mata R."/>
            <person name="Mathew T."/>
            <person name="Ngo R."/>
            <person name="Nguyen L."/>
            <person name="Nguyen N."/>
            <person name="Okwuonu G."/>
            <person name="Ongeri F."/>
            <person name="Pham C."/>
            <person name="Simmons D."/>
            <person name="Wilczek-Boney K."/>
            <person name="Hale W."/>
            <person name="Jakkamsetti A."/>
            <person name="Pham P."/>
            <person name="Ruth R."/>
            <person name="San Lucas F."/>
            <person name="Warren J."/>
            <person name="Zhang J."/>
            <person name="Zhao Z."/>
            <person name="Zhou C."/>
            <person name="Zhu D."/>
            <person name="Lee S."/>
            <person name="Bess C."/>
            <person name="Blankenburg K."/>
            <person name="Forbes L."/>
            <person name="Fu Q."/>
            <person name="Gubbala S."/>
            <person name="Hirani K."/>
            <person name="Jayaseelan J.C."/>
            <person name="Lara F."/>
            <person name="Munidasa M."/>
            <person name="Palculict T."/>
            <person name="Patil S."/>
            <person name="Pu L.-L."/>
            <person name="Saada N."/>
            <person name="Tang L."/>
            <person name="Weissenberger G."/>
            <person name="Zhu Y."/>
            <person name="Hemphill L."/>
            <person name="Shang Y."/>
            <person name="Youmans B."/>
            <person name="Ayvaz T."/>
            <person name="Ross M."/>
            <person name="Santibanez J."/>
            <person name="Aqrawi P."/>
            <person name="Gross S."/>
            <person name="Joshi V."/>
            <person name="Fowler G."/>
            <person name="Nazareth L."/>
            <person name="Reid J."/>
            <person name="Worley K."/>
            <person name="Petrosino J."/>
            <person name="Highlander S."/>
            <person name="Gibbs R."/>
        </authorList>
    </citation>
    <scope>NUCLEOTIDE SEQUENCE [LARGE SCALE GENOMIC DNA]</scope>
    <source>
        <strain evidence="4 5">ATCC 700641</strain>
    </source>
</reference>
<comment type="similarity">
    <text evidence="1">Belongs to the transferase hexapeptide repeat family.</text>
</comment>
<dbReference type="InterPro" id="IPR018357">
    <property type="entry name" value="Hexapep_transf_CS"/>
</dbReference>
<dbReference type="AlphaFoldDB" id="E7S939"/>